<dbReference type="GO" id="GO:0046930">
    <property type="term" value="C:pore complex"/>
    <property type="evidence" value="ECO:0007669"/>
    <property type="project" value="UniProtKB-KW"/>
</dbReference>
<dbReference type="GO" id="GO:0034426">
    <property type="term" value="C:etioplast membrane"/>
    <property type="evidence" value="ECO:0007669"/>
    <property type="project" value="UniProtKB-SubCell"/>
</dbReference>
<keyword evidence="10" id="KW-0406">Ion transport</keyword>
<evidence type="ECO:0000256" key="2">
    <source>
        <dbReference type="ARBA" id="ARBA00004396"/>
    </source>
</evidence>
<keyword evidence="6" id="KW-1134">Transmembrane beta strand</keyword>
<keyword evidence="7" id="KW-0150">Chloroplast</keyword>
<dbReference type="PANTHER" id="PTHR35284">
    <property type="entry name" value="OUTER ENVELOPE PORE PROTEIN 24A, CHLOROPLASTIC-RELATED"/>
    <property type="match status" value="1"/>
</dbReference>
<dbReference type="Proteomes" id="UP001205105">
    <property type="component" value="Unassembled WGS sequence"/>
</dbReference>
<evidence type="ECO:0000256" key="6">
    <source>
        <dbReference type="ARBA" id="ARBA00022452"/>
    </source>
</evidence>
<evidence type="ECO:0000256" key="11">
    <source>
        <dbReference type="ARBA" id="ARBA00023114"/>
    </source>
</evidence>
<keyword evidence="8" id="KW-0934">Plastid</keyword>
<keyword evidence="11" id="KW-0626">Porin</keyword>
<name>A0AAD5DTL1_9CHLO</name>
<evidence type="ECO:0000256" key="8">
    <source>
        <dbReference type="ARBA" id="ARBA00022640"/>
    </source>
</evidence>
<proteinExistence type="predicted"/>
<dbReference type="EMBL" id="JADXDR010000033">
    <property type="protein sequence ID" value="KAI7844127.1"/>
    <property type="molecule type" value="Genomic_DNA"/>
</dbReference>
<evidence type="ECO:0000256" key="3">
    <source>
        <dbReference type="ARBA" id="ARBA00004441"/>
    </source>
</evidence>
<evidence type="ECO:0000256" key="5">
    <source>
        <dbReference type="ARBA" id="ARBA00022448"/>
    </source>
</evidence>
<evidence type="ECO:0000256" key="10">
    <source>
        <dbReference type="ARBA" id="ARBA00023065"/>
    </source>
</evidence>
<reference evidence="13" key="1">
    <citation type="submission" date="2020-11" db="EMBL/GenBank/DDBJ databases">
        <title>Chlorella ohadii genome sequencing and assembly.</title>
        <authorList>
            <person name="Murik O."/>
            <person name="Treves H."/>
            <person name="Kedem I."/>
            <person name="Shotland Y."/>
            <person name="Kaplan A."/>
        </authorList>
    </citation>
    <scope>NUCLEOTIDE SEQUENCE</scope>
    <source>
        <strain evidence="13">1</strain>
    </source>
</reference>
<dbReference type="PANTHER" id="PTHR35284:SF1">
    <property type="entry name" value="OUTER ENVELOPE PORE PROTEIN 24A, CHLOROPLASTIC-RELATED"/>
    <property type="match status" value="1"/>
</dbReference>
<evidence type="ECO:0000256" key="1">
    <source>
        <dbReference type="ARBA" id="ARBA00002327"/>
    </source>
</evidence>
<dbReference type="GO" id="GO:0015288">
    <property type="term" value="F:porin activity"/>
    <property type="evidence" value="ECO:0007669"/>
    <property type="project" value="UniProtKB-KW"/>
</dbReference>
<protein>
    <submittedName>
        <fullName evidence="13">Uncharacterized protein</fullName>
    </submittedName>
</protein>
<evidence type="ECO:0000256" key="9">
    <source>
        <dbReference type="ARBA" id="ARBA00022692"/>
    </source>
</evidence>
<organism evidence="13 14">
    <name type="scientific">Chlorella ohadii</name>
    <dbReference type="NCBI Taxonomy" id="2649997"/>
    <lineage>
        <taxon>Eukaryota</taxon>
        <taxon>Viridiplantae</taxon>
        <taxon>Chlorophyta</taxon>
        <taxon>core chlorophytes</taxon>
        <taxon>Trebouxiophyceae</taxon>
        <taxon>Chlorellales</taxon>
        <taxon>Chlorellaceae</taxon>
        <taxon>Chlorella clade</taxon>
        <taxon>Chlorella</taxon>
    </lineage>
</organism>
<comment type="caution">
    <text evidence="13">The sequence shown here is derived from an EMBL/GenBank/DDBJ whole genome shotgun (WGS) entry which is preliminary data.</text>
</comment>
<keyword evidence="9" id="KW-0812">Transmembrane</keyword>
<sequence>MPSFVCQPVLHIDDKQNASGSLKVSTDHGNATYSVSVSDKAVRDGDVMNGLRLGMRTKDGSLEAQYFVGTGHHVLRVQNTVQVRDKDVRVKITDLAREERNTYVNCSVAVDDNNSAKVIYRCNPGGKLDHKNATVGWVYRKDDIELEPRFNLGTESLSAGVTWKVDDENKLRAIFDMGSNEGTLTWTNTGSLGGGGDVKLTARMKLDKDSMQQMPTLMISKNWDFDV</sequence>
<dbReference type="GO" id="GO:0022843">
    <property type="term" value="F:voltage-gated monoatomic cation channel activity"/>
    <property type="evidence" value="ECO:0007669"/>
    <property type="project" value="InterPro"/>
</dbReference>
<dbReference type="GO" id="GO:0034765">
    <property type="term" value="P:regulation of monoatomic ion transmembrane transport"/>
    <property type="evidence" value="ECO:0007669"/>
    <property type="project" value="InterPro"/>
</dbReference>
<keyword evidence="5" id="KW-0813">Transport</keyword>
<dbReference type="AlphaFoldDB" id="A0AAD5DTL1"/>
<evidence type="ECO:0000313" key="14">
    <source>
        <dbReference type="Proteomes" id="UP001205105"/>
    </source>
</evidence>
<accession>A0AAD5DTL1</accession>
<keyword evidence="12" id="KW-0472">Membrane</keyword>
<dbReference type="InterPro" id="IPR034626">
    <property type="entry name" value="OEP24"/>
</dbReference>
<comment type="subcellular location">
    <subcellularLocation>
        <location evidence="2">Plastid</location>
        <location evidence="2">Chloroplast outer membrane</location>
        <topology evidence="2">Multi-pass membrane protein</topology>
    </subcellularLocation>
    <subcellularLocation>
        <location evidence="3">Plastid</location>
        <location evidence="3">Etioplast membrane</location>
        <topology evidence="3">Multi-pass membrane protein</topology>
    </subcellularLocation>
</comment>
<keyword evidence="14" id="KW-1185">Reference proteome</keyword>
<comment type="subunit">
    <text evidence="4">Homooligomers form large rather nonselective pores in plastidial outer membranes.</text>
</comment>
<evidence type="ECO:0000313" key="13">
    <source>
        <dbReference type="EMBL" id="KAI7844127.1"/>
    </source>
</evidence>
<evidence type="ECO:0000256" key="12">
    <source>
        <dbReference type="ARBA" id="ARBA00023136"/>
    </source>
</evidence>
<comment type="function">
    <text evidence="1">High-conductance voltage-dependent solute channel with a slight selectivity for cations transporting triosephosphates, dicarboxylic acids, ATP, inorganic phosphate (Pi), sugars, and positively or negatively charged amino acids.</text>
</comment>
<dbReference type="GO" id="GO:0009707">
    <property type="term" value="C:chloroplast outer membrane"/>
    <property type="evidence" value="ECO:0007669"/>
    <property type="project" value="UniProtKB-SubCell"/>
</dbReference>
<gene>
    <name evidence="13" type="ORF">COHA_002265</name>
</gene>
<evidence type="ECO:0000256" key="4">
    <source>
        <dbReference type="ARBA" id="ARBA00011593"/>
    </source>
</evidence>
<evidence type="ECO:0000256" key="7">
    <source>
        <dbReference type="ARBA" id="ARBA00022528"/>
    </source>
</evidence>